<feature type="non-terminal residue" evidence="2">
    <location>
        <position position="53"/>
    </location>
</feature>
<feature type="compositionally biased region" description="Basic residues" evidence="1">
    <location>
        <begin position="35"/>
        <end position="53"/>
    </location>
</feature>
<gene>
    <name evidence="2" type="ORF">E2562_031611</name>
</gene>
<evidence type="ECO:0000313" key="2">
    <source>
        <dbReference type="EMBL" id="KAF0919782.1"/>
    </source>
</evidence>
<sequence>MPTQQLLPEPFLPLLLLPPNGRLHGSIQSSPPPPPRRRRRRRRNRHRPFGAAQ</sequence>
<keyword evidence="3" id="KW-1185">Reference proteome</keyword>
<accession>A0A6G1E5M0</accession>
<feature type="compositionally biased region" description="Low complexity" evidence="1">
    <location>
        <begin position="1"/>
        <end position="19"/>
    </location>
</feature>
<name>A0A6G1E5M0_9ORYZ</name>
<dbReference type="AlphaFoldDB" id="A0A6G1E5M0"/>
<proteinExistence type="predicted"/>
<reference evidence="2 3" key="1">
    <citation type="submission" date="2019-11" db="EMBL/GenBank/DDBJ databases">
        <title>Whole genome sequence of Oryza granulata.</title>
        <authorList>
            <person name="Li W."/>
        </authorList>
    </citation>
    <scope>NUCLEOTIDE SEQUENCE [LARGE SCALE GENOMIC DNA]</scope>
    <source>
        <strain evidence="3">cv. Menghai</strain>
        <tissue evidence="2">Leaf</tissue>
    </source>
</reference>
<evidence type="ECO:0000256" key="1">
    <source>
        <dbReference type="SAM" id="MobiDB-lite"/>
    </source>
</evidence>
<organism evidence="2 3">
    <name type="scientific">Oryza meyeriana var. granulata</name>
    <dbReference type="NCBI Taxonomy" id="110450"/>
    <lineage>
        <taxon>Eukaryota</taxon>
        <taxon>Viridiplantae</taxon>
        <taxon>Streptophyta</taxon>
        <taxon>Embryophyta</taxon>
        <taxon>Tracheophyta</taxon>
        <taxon>Spermatophyta</taxon>
        <taxon>Magnoliopsida</taxon>
        <taxon>Liliopsida</taxon>
        <taxon>Poales</taxon>
        <taxon>Poaceae</taxon>
        <taxon>BOP clade</taxon>
        <taxon>Oryzoideae</taxon>
        <taxon>Oryzeae</taxon>
        <taxon>Oryzinae</taxon>
        <taxon>Oryza</taxon>
        <taxon>Oryza meyeriana</taxon>
    </lineage>
</organism>
<evidence type="ECO:0000313" key="3">
    <source>
        <dbReference type="Proteomes" id="UP000479710"/>
    </source>
</evidence>
<comment type="caution">
    <text evidence="2">The sequence shown here is derived from an EMBL/GenBank/DDBJ whole genome shotgun (WGS) entry which is preliminary data.</text>
</comment>
<dbReference type="EMBL" id="SPHZ02000005">
    <property type="protein sequence ID" value="KAF0919782.1"/>
    <property type="molecule type" value="Genomic_DNA"/>
</dbReference>
<dbReference type="Proteomes" id="UP000479710">
    <property type="component" value="Unassembled WGS sequence"/>
</dbReference>
<protein>
    <submittedName>
        <fullName evidence="2">Uncharacterized protein</fullName>
    </submittedName>
</protein>
<feature type="region of interest" description="Disordered" evidence="1">
    <location>
        <begin position="1"/>
        <end position="53"/>
    </location>
</feature>